<gene>
    <name evidence="1" type="ORF">GA0070616_1429</name>
</gene>
<dbReference type="Proteomes" id="UP000199699">
    <property type="component" value="Unassembled WGS sequence"/>
</dbReference>
<dbReference type="AlphaFoldDB" id="A0A1C6RLP7"/>
<dbReference type="EMBL" id="FMHT01000003">
    <property type="protein sequence ID" value="SCL18092.1"/>
    <property type="molecule type" value="Genomic_DNA"/>
</dbReference>
<protein>
    <submittedName>
        <fullName evidence="1">Uncharacterized protein</fullName>
    </submittedName>
</protein>
<reference evidence="1 2" key="1">
    <citation type="submission" date="2016-06" db="EMBL/GenBank/DDBJ databases">
        <authorList>
            <person name="Kjaerup R.B."/>
            <person name="Dalgaard T.S."/>
            <person name="Juul-Madsen H.R."/>
        </authorList>
    </citation>
    <scope>NUCLEOTIDE SEQUENCE [LARGE SCALE GENOMIC DNA]</scope>
    <source>
        <strain evidence="1 2">DSM 43818</strain>
    </source>
</reference>
<evidence type="ECO:0000313" key="2">
    <source>
        <dbReference type="Proteomes" id="UP000199699"/>
    </source>
</evidence>
<name>A0A1C6RLP7_9ACTN</name>
<keyword evidence="2" id="KW-1185">Reference proteome</keyword>
<accession>A0A1C6RLP7</accession>
<proteinExistence type="predicted"/>
<organism evidence="1 2">
    <name type="scientific">Micromonospora nigra</name>
    <dbReference type="NCBI Taxonomy" id="145857"/>
    <lineage>
        <taxon>Bacteria</taxon>
        <taxon>Bacillati</taxon>
        <taxon>Actinomycetota</taxon>
        <taxon>Actinomycetes</taxon>
        <taxon>Micromonosporales</taxon>
        <taxon>Micromonosporaceae</taxon>
        <taxon>Micromonospora</taxon>
    </lineage>
</organism>
<evidence type="ECO:0000313" key="1">
    <source>
        <dbReference type="EMBL" id="SCL18092.1"/>
    </source>
</evidence>
<sequence>MPVTLPRRLPGCVPRGEGPGRTLGDVLLDPELENEVAYELCQLVGRAILPVRRGGEPGTAFFHQMGTDEFLVTAESADPADGEIGLRPSVTEPAGVAPGVLPVPAAWWSRPGASGVAVLPVVRLRERADREGWRWRTQSVADGFVAGADTIDRIGAEPGSAFVLALGVRDDGARPLEVAVERVVRDGAVVRVTTVLPTGYVGAPVFGVEAAEGGPALACLGLVLPAVGGGHPLATFDRVRAALTAHPWSP</sequence>